<feature type="compositionally biased region" description="Polar residues" evidence="1">
    <location>
        <begin position="1"/>
        <end position="12"/>
    </location>
</feature>
<accession>A0AAV7E8B5</accession>
<sequence length="146" mass="15711">MVSLFSRFSGSRTGHRRSQSAIDARTEAPATTGIGGSVSAATVANYGLELAVEFKPVEHPVEPFNNDQPVTCPLPEPSILNDGRIWKERLSATSRNRANLQVMTEGSTLESQDSGGAKLRPNRVVLPSSISAPEHNIRALLDECNV</sequence>
<reference evidence="2 3" key="1">
    <citation type="submission" date="2021-07" db="EMBL/GenBank/DDBJ databases">
        <title>The Aristolochia fimbriata genome: insights into angiosperm evolution, floral development and chemical biosynthesis.</title>
        <authorList>
            <person name="Jiao Y."/>
        </authorList>
    </citation>
    <scope>NUCLEOTIDE SEQUENCE [LARGE SCALE GENOMIC DNA]</scope>
    <source>
        <strain evidence="2">IBCAS-2021</strain>
        <tissue evidence="2">Leaf</tissue>
    </source>
</reference>
<evidence type="ECO:0000256" key="1">
    <source>
        <dbReference type="SAM" id="MobiDB-lite"/>
    </source>
</evidence>
<evidence type="ECO:0000313" key="3">
    <source>
        <dbReference type="Proteomes" id="UP000825729"/>
    </source>
</evidence>
<evidence type="ECO:0008006" key="4">
    <source>
        <dbReference type="Google" id="ProtNLM"/>
    </source>
</evidence>
<organism evidence="2 3">
    <name type="scientific">Aristolochia fimbriata</name>
    <name type="common">White veined hardy Dutchman's pipe vine</name>
    <dbReference type="NCBI Taxonomy" id="158543"/>
    <lineage>
        <taxon>Eukaryota</taxon>
        <taxon>Viridiplantae</taxon>
        <taxon>Streptophyta</taxon>
        <taxon>Embryophyta</taxon>
        <taxon>Tracheophyta</taxon>
        <taxon>Spermatophyta</taxon>
        <taxon>Magnoliopsida</taxon>
        <taxon>Magnoliidae</taxon>
        <taxon>Piperales</taxon>
        <taxon>Aristolochiaceae</taxon>
        <taxon>Aristolochia</taxon>
    </lineage>
</organism>
<dbReference type="EMBL" id="JAINDJ010000006">
    <property type="protein sequence ID" value="KAG9444340.1"/>
    <property type="molecule type" value="Genomic_DNA"/>
</dbReference>
<proteinExistence type="predicted"/>
<protein>
    <recommendedName>
        <fullName evidence="4">Cystic fibrosis transmembrane conductance regulator</fullName>
    </recommendedName>
</protein>
<evidence type="ECO:0000313" key="2">
    <source>
        <dbReference type="EMBL" id="KAG9444340.1"/>
    </source>
</evidence>
<feature type="region of interest" description="Disordered" evidence="1">
    <location>
        <begin position="1"/>
        <end position="35"/>
    </location>
</feature>
<gene>
    <name evidence="2" type="ORF">H6P81_015680</name>
</gene>
<comment type="caution">
    <text evidence="2">The sequence shown here is derived from an EMBL/GenBank/DDBJ whole genome shotgun (WGS) entry which is preliminary data.</text>
</comment>
<dbReference type="Proteomes" id="UP000825729">
    <property type="component" value="Unassembled WGS sequence"/>
</dbReference>
<keyword evidence="3" id="KW-1185">Reference proteome</keyword>
<dbReference type="AlphaFoldDB" id="A0AAV7E8B5"/>
<dbReference type="PANTHER" id="PTHR34196">
    <property type="entry name" value="OS02G0697700 PROTEIN"/>
    <property type="match status" value="1"/>
</dbReference>
<name>A0AAV7E8B5_ARIFI</name>
<dbReference type="PANTHER" id="PTHR34196:SF2">
    <property type="entry name" value="OS02G0697700 PROTEIN"/>
    <property type="match status" value="1"/>
</dbReference>